<dbReference type="HOGENOM" id="CLU_2271531_0_0_7"/>
<evidence type="ECO:0000313" key="1">
    <source>
        <dbReference type="EMBL" id="ACL64645.1"/>
    </source>
</evidence>
<protein>
    <submittedName>
        <fullName evidence="1">Uncharacterized protein</fullName>
    </submittedName>
</protein>
<dbReference type="AlphaFoldDB" id="B8JGH4"/>
<keyword evidence="2" id="KW-1185">Reference proteome</keyword>
<reference evidence="1" key="1">
    <citation type="submission" date="2009-01" db="EMBL/GenBank/DDBJ databases">
        <title>Complete sequence of Anaeromyxobacter dehalogenans 2CP-1.</title>
        <authorList>
            <consortium name="US DOE Joint Genome Institute"/>
            <person name="Lucas S."/>
            <person name="Copeland A."/>
            <person name="Lapidus A."/>
            <person name="Glavina del Rio T."/>
            <person name="Dalin E."/>
            <person name="Tice H."/>
            <person name="Bruce D."/>
            <person name="Goodwin L."/>
            <person name="Pitluck S."/>
            <person name="Saunders E."/>
            <person name="Brettin T."/>
            <person name="Detter J.C."/>
            <person name="Han C."/>
            <person name="Larimer F."/>
            <person name="Land M."/>
            <person name="Hauser L."/>
            <person name="Kyrpides N."/>
            <person name="Ovchinnikova G."/>
            <person name="Beliaev A.S."/>
            <person name="Richardson P."/>
        </authorList>
    </citation>
    <scope>NUCLEOTIDE SEQUENCE</scope>
    <source>
        <strain evidence="1">2CP-1</strain>
    </source>
</reference>
<proteinExistence type="predicted"/>
<dbReference type="EMBL" id="CP001359">
    <property type="protein sequence ID" value="ACL64645.1"/>
    <property type="molecule type" value="Genomic_DNA"/>
</dbReference>
<sequence length="102" mass="10991">MPDPPDGSDDDSSRVWSDLKTVVDALGAAAQSDVPAFRNLVRLQLLLTQAYAAIPVDADLVLRIQARVDRLMAEFGLTPASRTRLAALKTPEATSALARLFN</sequence>
<dbReference type="KEGG" id="acp:A2cp1_1301"/>
<organism evidence="1 2">
    <name type="scientific">Anaeromyxobacter dehalogenans (strain ATCC BAA-258 / DSM 21875 / 2CP-1)</name>
    <dbReference type="NCBI Taxonomy" id="455488"/>
    <lineage>
        <taxon>Bacteria</taxon>
        <taxon>Pseudomonadati</taxon>
        <taxon>Myxococcota</taxon>
        <taxon>Myxococcia</taxon>
        <taxon>Myxococcales</taxon>
        <taxon>Cystobacterineae</taxon>
        <taxon>Anaeromyxobacteraceae</taxon>
        <taxon>Anaeromyxobacter</taxon>
    </lineage>
</organism>
<accession>B8JGH4</accession>
<gene>
    <name evidence="1" type="ordered locus">A2cp1_1301</name>
</gene>
<evidence type="ECO:0000313" key="2">
    <source>
        <dbReference type="Proteomes" id="UP000007089"/>
    </source>
</evidence>
<name>B8JGH4_ANAD2</name>
<dbReference type="Proteomes" id="UP000007089">
    <property type="component" value="Chromosome"/>
</dbReference>